<evidence type="ECO:0000256" key="14">
    <source>
        <dbReference type="PROSITE-ProRule" id="PRU01023"/>
    </source>
</evidence>
<dbReference type="InterPro" id="IPR029063">
    <property type="entry name" value="SAM-dependent_MTases_sf"/>
</dbReference>
<evidence type="ECO:0000256" key="1">
    <source>
        <dbReference type="ARBA" id="ARBA00002724"/>
    </source>
</evidence>
<gene>
    <name evidence="16" type="ORF">BegalDRAFT_0741</name>
</gene>
<dbReference type="CDD" id="cd02440">
    <property type="entry name" value="AdoMet_MTases"/>
    <property type="match status" value="1"/>
</dbReference>
<keyword evidence="8 14" id="KW-0808">Transferase</keyword>
<dbReference type="GO" id="GO:0070475">
    <property type="term" value="P:rRNA base methylation"/>
    <property type="evidence" value="ECO:0007669"/>
    <property type="project" value="TreeGrafter"/>
</dbReference>
<evidence type="ECO:0000256" key="11">
    <source>
        <dbReference type="ARBA" id="ARBA00030399"/>
    </source>
</evidence>
<dbReference type="eggNOG" id="COG0144">
    <property type="taxonomic scope" value="Bacteria"/>
</dbReference>
<dbReference type="InterPro" id="IPR018314">
    <property type="entry name" value="RsmB/NOL1/NOP2-like_CS"/>
</dbReference>
<dbReference type="InterPro" id="IPR054728">
    <property type="entry name" value="RsmB-like_ferredoxin"/>
</dbReference>
<dbReference type="PROSITE" id="PS51686">
    <property type="entry name" value="SAM_MT_RSMB_NOP"/>
    <property type="match status" value="1"/>
</dbReference>
<feature type="binding site" evidence="14">
    <location>
        <position position="307"/>
    </location>
    <ligand>
        <name>S-adenosyl-L-methionine</name>
        <dbReference type="ChEBI" id="CHEBI:59789"/>
    </ligand>
</feature>
<keyword evidence="10 14" id="KW-0694">RNA-binding</keyword>
<feature type="binding site" evidence="14">
    <location>
        <begin position="258"/>
        <end position="264"/>
    </location>
    <ligand>
        <name>S-adenosyl-L-methionine</name>
        <dbReference type="ChEBI" id="CHEBI:59789"/>
    </ligand>
</feature>
<dbReference type="SUPFAM" id="SSF53335">
    <property type="entry name" value="S-adenosyl-L-methionine-dependent methyltransferases"/>
    <property type="match status" value="1"/>
</dbReference>
<reference evidence="16 17" key="1">
    <citation type="submission" date="2011-11" db="EMBL/GenBank/DDBJ databases">
        <title>Improved High-Quality Draft sequence of Beggiatoa alba B18lD.</title>
        <authorList>
            <consortium name="US DOE Joint Genome Institute"/>
            <person name="Lucas S."/>
            <person name="Han J."/>
            <person name="Lapidus A."/>
            <person name="Cheng J.-F."/>
            <person name="Goodwin L."/>
            <person name="Pitluck S."/>
            <person name="Peters L."/>
            <person name="Mikhailova N."/>
            <person name="Held B."/>
            <person name="Detter J.C."/>
            <person name="Han C."/>
            <person name="Tapia R."/>
            <person name="Land M."/>
            <person name="Hauser L."/>
            <person name="Kyrpides N."/>
            <person name="Ivanova N."/>
            <person name="Pagani I."/>
            <person name="Samuel K."/>
            <person name="Teske A."/>
            <person name="Mueller J."/>
            <person name="Woyke T."/>
        </authorList>
    </citation>
    <scope>NUCLEOTIDE SEQUENCE [LARGE SCALE GENOMIC DNA]</scope>
    <source>
        <strain evidence="16 17">B18LD</strain>
    </source>
</reference>
<comment type="function">
    <text evidence="1">Specifically methylates the cytosine at position 967 (m5C967) of 16S rRNA.</text>
</comment>
<evidence type="ECO:0000256" key="5">
    <source>
        <dbReference type="ARBA" id="ARBA00022490"/>
    </source>
</evidence>
<evidence type="ECO:0000256" key="3">
    <source>
        <dbReference type="ARBA" id="ARBA00007494"/>
    </source>
</evidence>
<evidence type="ECO:0000256" key="2">
    <source>
        <dbReference type="ARBA" id="ARBA00004496"/>
    </source>
</evidence>
<dbReference type="PANTHER" id="PTHR22807">
    <property type="entry name" value="NOP2 YEAST -RELATED NOL1/NOP2/FMU SUN DOMAIN-CONTAINING"/>
    <property type="match status" value="1"/>
</dbReference>
<keyword evidence="5" id="KW-0963">Cytoplasm</keyword>
<dbReference type="NCBIfam" id="NF008149">
    <property type="entry name" value="PRK10901.1"/>
    <property type="match status" value="1"/>
</dbReference>
<evidence type="ECO:0000313" key="17">
    <source>
        <dbReference type="Proteomes" id="UP000005744"/>
    </source>
</evidence>
<evidence type="ECO:0000256" key="4">
    <source>
        <dbReference type="ARBA" id="ARBA00012140"/>
    </source>
</evidence>
<feature type="active site" description="Nucleophile" evidence="14">
    <location>
        <position position="379"/>
    </location>
</feature>
<dbReference type="GO" id="GO:0009383">
    <property type="term" value="F:rRNA (cytosine-C5-)-methyltransferase activity"/>
    <property type="evidence" value="ECO:0007669"/>
    <property type="project" value="TreeGrafter"/>
</dbReference>
<dbReference type="EC" id="2.1.1.176" evidence="4"/>
<dbReference type="GO" id="GO:0006355">
    <property type="term" value="P:regulation of DNA-templated transcription"/>
    <property type="evidence" value="ECO:0007669"/>
    <property type="project" value="InterPro"/>
</dbReference>
<dbReference type="AlphaFoldDB" id="I3CDG0"/>
<proteinExistence type="inferred from homology"/>
<dbReference type="PANTHER" id="PTHR22807:SF61">
    <property type="entry name" value="NOL1_NOP2_SUN FAMILY PROTEIN _ ANTITERMINATION NUSB DOMAIN-CONTAINING PROTEIN"/>
    <property type="match status" value="1"/>
</dbReference>
<dbReference type="RefSeq" id="WP_002683767.1">
    <property type="nucleotide sequence ID" value="NZ_JH600070.1"/>
</dbReference>
<dbReference type="FunFam" id="3.40.50.150:FF:000022">
    <property type="entry name" value="Ribosomal RNA small subunit methyltransferase B"/>
    <property type="match status" value="1"/>
</dbReference>
<dbReference type="Gene3D" id="3.40.50.150">
    <property type="entry name" value="Vaccinia Virus protein VP39"/>
    <property type="match status" value="1"/>
</dbReference>
<keyword evidence="9 14" id="KW-0949">S-adenosyl-L-methionine</keyword>
<name>I3CDG0_9GAMM</name>
<dbReference type="Gene3D" id="3.30.70.1170">
    <property type="entry name" value="Sun protein, domain 3"/>
    <property type="match status" value="1"/>
</dbReference>
<dbReference type="InterPro" id="IPR004573">
    <property type="entry name" value="rRNA_ssu_MeTfrase_B"/>
</dbReference>
<feature type="domain" description="SAM-dependent MTase RsmB/NOP-type" evidence="15">
    <location>
        <begin position="168"/>
        <end position="437"/>
    </location>
</feature>
<evidence type="ECO:0000256" key="6">
    <source>
        <dbReference type="ARBA" id="ARBA00022552"/>
    </source>
</evidence>
<keyword evidence="6" id="KW-0698">rRNA processing</keyword>
<dbReference type="InterPro" id="IPR035926">
    <property type="entry name" value="NusB-like_sf"/>
</dbReference>
<dbReference type="Gene3D" id="1.10.940.10">
    <property type="entry name" value="NusB-like"/>
    <property type="match status" value="1"/>
</dbReference>
<evidence type="ECO:0000256" key="9">
    <source>
        <dbReference type="ARBA" id="ARBA00022691"/>
    </source>
</evidence>
<evidence type="ECO:0000256" key="7">
    <source>
        <dbReference type="ARBA" id="ARBA00022603"/>
    </source>
</evidence>
<feature type="binding site" evidence="14">
    <location>
        <position position="281"/>
    </location>
    <ligand>
        <name>S-adenosyl-L-methionine</name>
        <dbReference type="ChEBI" id="CHEBI:59789"/>
    </ligand>
</feature>
<dbReference type="EMBL" id="JH600070">
    <property type="protein sequence ID" value="EIJ41653.1"/>
    <property type="molecule type" value="Genomic_DNA"/>
</dbReference>
<feature type="binding site" evidence="14">
    <location>
        <position position="326"/>
    </location>
    <ligand>
        <name>S-adenosyl-L-methionine</name>
        <dbReference type="ChEBI" id="CHEBI:59789"/>
    </ligand>
</feature>
<dbReference type="GO" id="GO:0003723">
    <property type="term" value="F:RNA binding"/>
    <property type="evidence" value="ECO:0007669"/>
    <property type="project" value="UniProtKB-UniRule"/>
</dbReference>
<dbReference type="Pfam" id="PF01029">
    <property type="entry name" value="NusB"/>
    <property type="match status" value="1"/>
</dbReference>
<evidence type="ECO:0000256" key="12">
    <source>
        <dbReference type="ARBA" id="ARBA00031088"/>
    </source>
</evidence>
<evidence type="ECO:0000256" key="8">
    <source>
        <dbReference type="ARBA" id="ARBA00022679"/>
    </source>
</evidence>
<dbReference type="Pfam" id="PF22458">
    <property type="entry name" value="RsmF-B_ferredox"/>
    <property type="match status" value="1"/>
</dbReference>
<dbReference type="InterPro" id="IPR006027">
    <property type="entry name" value="NusB_RsmB_TIM44"/>
</dbReference>
<keyword evidence="7 14" id="KW-0489">Methyltransferase</keyword>
<dbReference type="InterPro" id="IPR049560">
    <property type="entry name" value="MeTrfase_RsmB-F_NOP2_cat"/>
</dbReference>
<evidence type="ECO:0000313" key="16">
    <source>
        <dbReference type="EMBL" id="EIJ41653.1"/>
    </source>
</evidence>
<dbReference type="HOGENOM" id="CLU_005316_0_4_6"/>
<dbReference type="InterPro" id="IPR023267">
    <property type="entry name" value="RCMT"/>
</dbReference>
<organism evidence="16 17">
    <name type="scientific">Beggiatoa alba B18LD</name>
    <dbReference type="NCBI Taxonomy" id="395493"/>
    <lineage>
        <taxon>Bacteria</taxon>
        <taxon>Pseudomonadati</taxon>
        <taxon>Pseudomonadota</taxon>
        <taxon>Gammaproteobacteria</taxon>
        <taxon>Thiotrichales</taxon>
        <taxon>Thiotrichaceae</taxon>
        <taxon>Beggiatoa</taxon>
    </lineage>
</organism>
<comment type="catalytic activity">
    <reaction evidence="13">
        <text>cytidine(967) in 16S rRNA + S-adenosyl-L-methionine = 5-methylcytidine(967) in 16S rRNA + S-adenosyl-L-homocysteine + H(+)</text>
        <dbReference type="Rhea" id="RHEA:42748"/>
        <dbReference type="Rhea" id="RHEA-COMP:10219"/>
        <dbReference type="Rhea" id="RHEA-COMP:10220"/>
        <dbReference type="ChEBI" id="CHEBI:15378"/>
        <dbReference type="ChEBI" id="CHEBI:57856"/>
        <dbReference type="ChEBI" id="CHEBI:59789"/>
        <dbReference type="ChEBI" id="CHEBI:74483"/>
        <dbReference type="ChEBI" id="CHEBI:82748"/>
        <dbReference type="EC" id="2.1.1.176"/>
    </reaction>
</comment>
<keyword evidence="17" id="KW-1185">Reference proteome</keyword>
<evidence type="ECO:0000259" key="15">
    <source>
        <dbReference type="PROSITE" id="PS51686"/>
    </source>
</evidence>
<protein>
    <recommendedName>
        <fullName evidence="4">16S rRNA (cytosine(967)-C(5))-methyltransferase</fullName>
        <ecNumber evidence="4">2.1.1.176</ecNumber>
    </recommendedName>
    <alternativeName>
        <fullName evidence="11">16S rRNA m5C967 methyltransferase</fullName>
    </alternativeName>
    <alternativeName>
        <fullName evidence="12">rRNA (cytosine-C(5)-)-methyltransferase RsmB</fullName>
    </alternativeName>
</protein>
<dbReference type="PRINTS" id="PR02008">
    <property type="entry name" value="RCMTFAMILY"/>
</dbReference>
<dbReference type="PROSITE" id="PS01153">
    <property type="entry name" value="NOL1_NOP2_SUN"/>
    <property type="match status" value="1"/>
</dbReference>
<dbReference type="Proteomes" id="UP000005744">
    <property type="component" value="Unassembled WGS sequence"/>
</dbReference>
<dbReference type="STRING" id="395493.BegalDRAFT_0741"/>
<dbReference type="SUPFAM" id="SSF48013">
    <property type="entry name" value="NusB-like"/>
    <property type="match status" value="1"/>
</dbReference>
<comment type="similarity">
    <text evidence="3 14">Belongs to the class I-like SAM-binding methyltransferase superfamily. RsmB/NOP family.</text>
</comment>
<accession>I3CDG0</accession>
<dbReference type="Gene3D" id="1.10.287.730">
    <property type="entry name" value="Helix hairpin bin"/>
    <property type="match status" value="1"/>
</dbReference>
<evidence type="ECO:0000256" key="10">
    <source>
        <dbReference type="ARBA" id="ARBA00022884"/>
    </source>
</evidence>
<evidence type="ECO:0000256" key="13">
    <source>
        <dbReference type="ARBA" id="ARBA00047283"/>
    </source>
</evidence>
<dbReference type="Pfam" id="PF01189">
    <property type="entry name" value="Methyltr_RsmB-F"/>
    <property type="match status" value="1"/>
</dbReference>
<dbReference type="NCBIfam" id="TIGR00563">
    <property type="entry name" value="rsmB"/>
    <property type="match status" value="1"/>
</dbReference>
<dbReference type="GO" id="GO:0005829">
    <property type="term" value="C:cytosol"/>
    <property type="evidence" value="ECO:0007669"/>
    <property type="project" value="TreeGrafter"/>
</dbReference>
<dbReference type="OrthoDB" id="9810297at2"/>
<dbReference type="InterPro" id="IPR001678">
    <property type="entry name" value="MeTrfase_RsmB-F_NOP2_dom"/>
</dbReference>
<sequence>MSKSKPVQARQVALTVLLAVIHQRHSLSESLDKHLPHLMDGRERGLAQAICYGVMRYLPQLQCILQQLLSKGLKEKDIDIEIILFIGLYQLLFMRVPAHAATTASVELTRFVHKAWATGLVNAVLRACLRQQTALLEIVEQAPVSRFAHPAWWLEKFQQDWADNWQAIAQANNQHPPLTLRVNERKTQRADYLALLQTHGIQATPVPFTQTGIFLENALDVQQLPYFQQGWISVQDGAAQLAAPLLDVQTGMRVLDACAAPGGKTAHLLECSNPCELVAIDNQMARVDTMRQGLQRLELVATVLCADAGEPATWWDGQLFDRILLDVPCSASGVIRRHPDIKHLRQANDISALLAQQARLLTVIWSLLKPNGKLLYATCSVFSQENHLQLQHFLQSHPDALAVPLKAEWGHALPVGRQILSGEFNFDGFYYACLVKQDISVMRT</sequence>
<comment type="subcellular location">
    <subcellularLocation>
        <location evidence="2">Cytoplasm</location>
    </subcellularLocation>
</comment>